<evidence type="ECO:0000259" key="5">
    <source>
        <dbReference type="SMART" id="SM00563"/>
    </source>
</evidence>
<dbReference type="EMBL" id="FPKR01000001">
    <property type="protein sequence ID" value="SFZ70120.1"/>
    <property type="molecule type" value="Genomic_DNA"/>
</dbReference>
<reference evidence="6 7" key="1">
    <citation type="submission" date="2016-11" db="EMBL/GenBank/DDBJ databases">
        <authorList>
            <person name="Jaros S."/>
            <person name="Januszkiewicz K."/>
            <person name="Wedrychowicz H."/>
        </authorList>
    </citation>
    <scope>NUCLEOTIDE SEQUENCE [LARGE SCALE GENOMIC DNA]</scope>
    <source>
        <strain evidence="6 7">DSM 18899</strain>
    </source>
</reference>
<dbReference type="RefSeq" id="WP_072426623.1">
    <property type="nucleotide sequence ID" value="NZ_FPKR01000001.1"/>
</dbReference>
<dbReference type="CDD" id="cd07989">
    <property type="entry name" value="LPLAT_AGPAT-like"/>
    <property type="match status" value="1"/>
</dbReference>
<sequence length="250" mass="28010">MFKLLSAIYSVYLGLLFGLSLILVALTYPLAICLGERRKLAAIYAINRYAMRVWSWLCGIHVRIEGQAQWTPAPVIVGNHCNMLDMPVCAIACAHPVKVLAKAEFAKLPVLGFMFRTFAVLVERESAESRRAGVKVLNAALQDGWPIFMFPEGTRNRGNTPLQDFKDGAFRTAIAAQGPIQPFVQLRMRRIQRHNTLLFRPGLIIFRWLAPIDTRGMSDADLPALRARVYALLEAELRRDDPDFAATAAQ</sequence>
<keyword evidence="2 6" id="KW-0808">Transferase</keyword>
<evidence type="ECO:0000256" key="1">
    <source>
        <dbReference type="ARBA" id="ARBA00005189"/>
    </source>
</evidence>
<evidence type="ECO:0000256" key="4">
    <source>
        <dbReference type="SAM" id="Phobius"/>
    </source>
</evidence>
<dbReference type="AlphaFoldDB" id="A0A1K2H4E9"/>
<name>A0A1K2H4E9_9NEIS</name>
<dbReference type="STRING" id="1121279.SAMN02745887_00058"/>
<dbReference type="Proteomes" id="UP000186513">
    <property type="component" value="Unassembled WGS sequence"/>
</dbReference>
<keyword evidence="4" id="KW-1133">Transmembrane helix</keyword>
<evidence type="ECO:0000313" key="6">
    <source>
        <dbReference type="EMBL" id="SFZ70120.1"/>
    </source>
</evidence>
<protein>
    <submittedName>
        <fullName evidence="6">1-acyl-sn-glycerol-3-phosphate acyltransferase</fullName>
    </submittedName>
</protein>
<dbReference type="GO" id="GO:0003841">
    <property type="term" value="F:1-acylglycerol-3-phosphate O-acyltransferase activity"/>
    <property type="evidence" value="ECO:0007669"/>
    <property type="project" value="TreeGrafter"/>
</dbReference>
<proteinExistence type="predicted"/>
<dbReference type="SUPFAM" id="SSF69593">
    <property type="entry name" value="Glycerol-3-phosphate (1)-acyltransferase"/>
    <property type="match status" value="1"/>
</dbReference>
<dbReference type="OrthoDB" id="9796839at2"/>
<gene>
    <name evidence="6" type="ORF">SAMN02745887_00058</name>
</gene>
<evidence type="ECO:0000256" key="2">
    <source>
        <dbReference type="ARBA" id="ARBA00022679"/>
    </source>
</evidence>
<dbReference type="GO" id="GO:0006654">
    <property type="term" value="P:phosphatidic acid biosynthetic process"/>
    <property type="evidence" value="ECO:0007669"/>
    <property type="project" value="TreeGrafter"/>
</dbReference>
<keyword evidence="4" id="KW-0812">Transmembrane</keyword>
<keyword evidence="7" id="KW-1185">Reference proteome</keyword>
<dbReference type="PANTHER" id="PTHR10434">
    <property type="entry name" value="1-ACYL-SN-GLYCEROL-3-PHOSPHATE ACYLTRANSFERASE"/>
    <property type="match status" value="1"/>
</dbReference>
<feature type="transmembrane region" description="Helical" evidence="4">
    <location>
        <begin position="12"/>
        <end position="34"/>
    </location>
</feature>
<dbReference type="PANTHER" id="PTHR10434:SF11">
    <property type="entry name" value="1-ACYL-SN-GLYCEROL-3-PHOSPHATE ACYLTRANSFERASE"/>
    <property type="match status" value="1"/>
</dbReference>
<accession>A0A1K2H4E9</accession>
<keyword evidence="3 6" id="KW-0012">Acyltransferase</keyword>
<dbReference type="SMART" id="SM00563">
    <property type="entry name" value="PlsC"/>
    <property type="match status" value="1"/>
</dbReference>
<organism evidence="6 7">
    <name type="scientific">Chitinimonas taiwanensis DSM 18899</name>
    <dbReference type="NCBI Taxonomy" id="1121279"/>
    <lineage>
        <taxon>Bacteria</taxon>
        <taxon>Pseudomonadati</taxon>
        <taxon>Pseudomonadota</taxon>
        <taxon>Betaproteobacteria</taxon>
        <taxon>Neisseriales</taxon>
        <taxon>Chitinibacteraceae</taxon>
        <taxon>Chitinimonas</taxon>
    </lineage>
</organism>
<evidence type="ECO:0000313" key="7">
    <source>
        <dbReference type="Proteomes" id="UP000186513"/>
    </source>
</evidence>
<dbReference type="Pfam" id="PF01553">
    <property type="entry name" value="Acyltransferase"/>
    <property type="match status" value="1"/>
</dbReference>
<comment type="pathway">
    <text evidence="1">Lipid metabolism.</text>
</comment>
<evidence type="ECO:0000256" key="3">
    <source>
        <dbReference type="ARBA" id="ARBA00023315"/>
    </source>
</evidence>
<feature type="domain" description="Phospholipid/glycerol acyltransferase" evidence="5">
    <location>
        <begin position="74"/>
        <end position="188"/>
    </location>
</feature>
<keyword evidence="4" id="KW-0472">Membrane</keyword>
<dbReference type="InterPro" id="IPR002123">
    <property type="entry name" value="Plipid/glycerol_acylTrfase"/>
</dbReference>